<evidence type="ECO:0000313" key="14">
    <source>
        <dbReference type="EMBL" id="KAF9417970.1"/>
    </source>
</evidence>
<evidence type="ECO:0000259" key="13">
    <source>
        <dbReference type="PROSITE" id="PS52035"/>
    </source>
</evidence>
<feature type="domain" description="Peptidase M14" evidence="13">
    <location>
        <begin position="121"/>
        <end position="423"/>
    </location>
</feature>
<keyword evidence="9" id="KW-0482">Metalloprotease</keyword>
<keyword evidence="15" id="KW-1185">Reference proteome</keyword>
<feature type="chain" id="PRO_5032795309" description="Peptidase M14 domain-containing protein" evidence="12">
    <location>
        <begin position="16"/>
        <end position="431"/>
    </location>
</feature>
<dbReference type="SUPFAM" id="SSF54897">
    <property type="entry name" value="Protease propeptides/inhibitors"/>
    <property type="match status" value="1"/>
</dbReference>
<dbReference type="InterPro" id="IPR003146">
    <property type="entry name" value="M14A_act_pep"/>
</dbReference>
<dbReference type="InterPro" id="IPR057246">
    <property type="entry name" value="CARBOXYPEPT_ZN_1"/>
</dbReference>
<dbReference type="SUPFAM" id="SSF53187">
    <property type="entry name" value="Zn-dependent exopeptidases"/>
    <property type="match status" value="1"/>
</dbReference>
<evidence type="ECO:0000256" key="1">
    <source>
        <dbReference type="ARBA" id="ARBA00001947"/>
    </source>
</evidence>
<dbReference type="Gene3D" id="3.40.630.10">
    <property type="entry name" value="Zn peptidases"/>
    <property type="match status" value="1"/>
</dbReference>
<comment type="caution">
    <text evidence="14">The sequence shown here is derived from an EMBL/GenBank/DDBJ whole genome shotgun (WGS) entry which is preliminary data.</text>
</comment>
<keyword evidence="6 12" id="KW-0732">Signal</keyword>
<evidence type="ECO:0000256" key="6">
    <source>
        <dbReference type="ARBA" id="ARBA00022729"/>
    </source>
</evidence>
<dbReference type="Gene3D" id="3.30.70.340">
    <property type="entry name" value="Metallocarboxypeptidase-like"/>
    <property type="match status" value="1"/>
</dbReference>
<dbReference type="Pfam" id="PF02244">
    <property type="entry name" value="Propep_M14"/>
    <property type="match status" value="1"/>
</dbReference>
<evidence type="ECO:0000256" key="4">
    <source>
        <dbReference type="ARBA" id="ARBA00022670"/>
    </source>
</evidence>
<dbReference type="AlphaFoldDB" id="A0A835GKF7"/>
<feature type="active site" description="Proton donor/acceptor" evidence="11">
    <location>
        <position position="387"/>
    </location>
</feature>
<dbReference type="PRINTS" id="PR00765">
    <property type="entry name" value="CRBOXYPTASEA"/>
</dbReference>
<keyword evidence="7" id="KW-0378">Hydrolase</keyword>
<evidence type="ECO:0000256" key="10">
    <source>
        <dbReference type="ARBA" id="ARBA00023157"/>
    </source>
</evidence>
<evidence type="ECO:0000256" key="7">
    <source>
        <dbReference type="ARBA" id="ARBA00022801"/>
    </source>
</evidence>
<dbReference type="SMART" id="SM00631">
    <property type="entry name" value="Zn_pept"/>
    <property type="match status" value="1"/>
</dbReference>
<evidence type="ECO:0000256" key="3">
    <source>
        <dbReference type="ARBA" id="ARBA00022645"/>
    </source>
</evidence>
<keyword evidence="10" id="KW-1015">Disulfide bond</keyword>
<reference evidence="14" key="1">
    <citation type="submission" date="2020-08" db="EMBL/GenBank/DDBJ databases">
        <title>Spodoptera exigua strain:BAW_Kor-Di-RS1 Genome sequencing and assembly.</title>
        <authorList>
            <person name="Kim J."/>
            <person name="Nam H.Y."/>
            <person name="Kwon M."/>
            <person name="Choi J.H."/>
            <person name="Cho S.R."/>
            <person name="Kim G.-H."/>
        </authorList>
    </citation>
    <scope>NUCLEOTIDE SEQUENCE</scope>
    <source>
        <strain evidence="14">BAW_Kor-Di-RS1</strain>
        <tissue evidence="14">Whole-body</tissue>
    </source>
</reference>
<keyword evidence="4" id="KW-0645">Protease</keyword>
<protein>
    <recommendedName>
        <fullName evidence="13">Peptidase M14 domain-containing protein</fullName>
    </recommendedName>
</protein>
<proteinExistence type="inferred from homology"/>
<dbReference type="InterPro" id="IPR000834">
    <property type="entry name" value="Peptidase_M14"/>
</dbReference>
<dbReference type="GO" id="GO:0005615">
    <property type="term" value="C:extracellular space"/>
    <property type="evidence" value="ECO:0007669"/>
    <property type="project" value="TreeGrafter"/>
</dbReference>
<dbReference type="PROSITE" id="PS00132">
    <property type="entry name" value="CARBOXYPEPT_ZN_1"/>
    <property type="match status" value="1"/>
</dbReference>
<evidence type="ECO:0000256" key="11">
    <source>
        <dbReference type="PROSITE-ProRule" id="PRU01379"/>
    </source>
</evidence>
<evidence type="ECO:0000256" key="2">
    <source>
        <dbReference type="ARBA" id="ARBA00005988"/>
    </source>
</evidence>
<gene>
    <name evidence="14" type="ORF">HW555_005115</name>
</gene>
<dbReference type="PROSITE" id="PS52035">
    <property type="entry name" value="PEPTIDASE_M14"/>
    <property type="match status" value="1"/>
</dbReference>
<dbReference type="PANTHER" id="PTHR11705">
    <property type="entry name" value="PROTEASE FAMILY M14 CARBOXYPEPTIDASE A,B"/>
    <property type="match status" value="1"/>
</dbReference>
<dbReference type="Pfam" id="PF00246">
    <property type="entry name" value="Peptidase_M14"/>
    <property type="match status" value="1"/>
</dbReference>
<evidence type="ECO:0000256" key="5">
    <source>
        <dbReference type="ARBA" id="ARBA00022723"/>
    </source>
</evidence>
<feature type="signal peptide" evidence="12">
    <location>
        <begin position="1"/>
        <end position="15"/>
    </location>
</feature>
<comment type="similarity">
    <text evidence="2 11">Belongs to the peptidase M14 family.</text>
</comment>
<evidence type="ECO:0000256" key="9">
    <source>
        <dbReference type="ARBA" id="ARBA00023049"/>
    </source>
</evidence>
<dbReference type="CDD" id="cd06248">
    <property type="entry name" value="M14_CP_insect"/>
    <property type="match status" value="1"/>
</dbReference>
<dbReference type="GO" id="GO:0008270">
    <property type="term" value="F:zinc ion binding"/>
    <property type="evidence" value="ECO:0007669"/>
    <property type="project" value="InterPro"/>
</dbReference>
<dbReference type="EMBL" id="JACKWZ010000063">
    <property type="protein sequence ID" value="KAF9417970.1"/>
    <property type="molecule type" value="Genomic_DNA"/>
</dbReference>
<evidence type="ECO:0000256" key="8">
    <source>
        <dbReference type="ARBA" id="ARBA00022833"/>
    </source>
</evidence>
<accession>A0A835GKF7</accession>
<keyword evidence="5" id="KW-0479">Metal-binding</keyword>
<keyword evidence="3" id="KW-0121">Carboxypeptidase</keyword>
<comment type="cofactor">
    <cofactor evidence="1">
        <name>Zn(2+)</name>
        <dbReference type="ChEBI" id="CHEBI:29105"/>
    </cofactor>
</comment>
<keyword evidence="8" id="KW-0862">Zinc</keyword>
<dbReference type="Proteomes" id="UP000648187">
    <property type="component" value="Unassembled WGS sequence"/>
</dbReference>
<dbReference type="PANTHER" id="PTHR11705:SF140">
    <property type="entry name" value="FI02848P-RELATED"/>
    <property type="match status" value="1"/>
</dbReference>
<dbReference type="GO" id="GO:0004181">
    <property type="term" value="F:metallocarboxypeptidase activity"/>
    <property type="evidence" value="ECO:0007669"/>
    <property type="project" value="InterPro"/>
</dbReference>
<dbReference type="FunFam" id="3.40.630.10:FF:000084">
    <property type="entry name" value="Carboxypeptidase B2"/>
    <property type="match status" value="1"/>
</dbReference>
<organism evidence="14 15">
    <name type="scientific">Spodoptera exigua</name>
    <name type="common">Beet armyworm</name>
    <name type="synonym">Noctua fulgens</name>
    <dbReference type="NCBI Taxonomy" id="7107"/>
    <lineage>
        <taxon>Eukaryota</taxon>
        <taxon>Metazoa</taxon>
        <taxon>Ecdysozoa</taxon>
        <taxon>Arthropoda</taxon>
        <taxon>Hexapoda</taxon>
        <taxon>Insecta</taxon>
        <taxon>Pterygota</taxon>
        <taxon>Neoptera</taxon>
        <taxon>Endopterygota</taxon>
        <taxon>Lepidoptera</taxon>
        <taxon>Glossata</taxon>
        <taxon>Ditrysia</taxon>
        <taxon>Noctuoidea</taxon>
        <taxon>Noctuidae</taxon>
        <taxon>Amphipyrinae</taxon>
        <taxon>Spodoptera</taxon>
    </lineage>
</organism>
<evidence type="ECO:0000313" key="15">
    <source>
        <dbReference type="Proteomes" id="UP000648187"/>
    </source>
</evidence>
<evidence type="ECO:0000256" key="12">
    <source>
        <dbReference type="SAM" id="SignalP"/>
    </source>
</evidence>
<dbReference type="InterPro" id="IPR036990">
    <property type="entry name" value="M14A-like_propep"/>
</dbReference>
<dbReference type="GO" id="GO:0006508">
    <property type="term" value="P:proteolysis"/>
    <property type="evidence" value="ECO:0007669"/>
    <property type="project" value="UniProtKB-KW"/>
</dbReference>
<name>A0A835GKF7_SPOEX</name>
<sequence length="431" mass="48878">MKWFVLIGILSVAFAKHEMYKGWKSYYIGVSSVDQSKALGPLIQKFELDFLIHPAEGREGVVLVKPQHQAAFVQELEAEGISYRIHADDVKEKLDYDDQLIEAQRRSTMSRNGGRQLPYDNYQELEVIEDYLDYIGETYPDVAKVVTGGHSFNNHPIKYVKISTTNFEDETKPIIVIDGTIHAREWITPPTVTWAIHKLVENVTEPDLLDRFDWILVPVINPDGYKYTFDKERFWRKTRSFDTHPLSLICRGVDANRNFDFVFNTVGTDWSPCGETYPGTHAFSQPETRVIRDILHENLARIALYINLHSFGSMIMYPWGHDGSLSQNALGLHTVGIAMANAIQNKALPNFPKYIVGNTGLVVQYFSAGAASDYAHYIGVPLAYGFELPGLEESYAGFHLDPKYIGQVCQETWEGFVVGARRAGDLFPNKK</sequence>